<dbReference type="PANTHER" id="PTHR34109">
    <property type="entry name" value="BNAUNNG04460D PROTEIN-RELATED"/>
    <property type="match status" value="1"/>
</dbReference>
<reference evidence="2" key="1">
    <citation type="journal article" date="2014" name="Int. J. Syst. Evol. Microbiol.">
        <title>Complete genome sequence of Corynebacterium casei LMG S-19264T (=DSM 44701T), isolated from a smear-ripened cheese.</title>
        <authorList>
            <consortium name="US DOE Joint Genome Institute (JGI-PGF)"/>
            <person name="Walter F."/>
            <person name="Albersmeier A."/>
            <person name="Kalinowski J."/>
            <person name="Ruckert C."/>
        </authorList>
    </citation>
    <scope>NUCLEOTIDE SEQUENCE</scope>
    <source>
        <strain evidence="2">KCTC 12343</strain>
    </source>
</reference>
<dbReference type="SUPFAM" id="SSF54593">
    <property type="entry name" value="Glyoxalase/Bleomycin resistance protein/Dihydroxybiphenyl dioxygenase"/>
    <property type="match status" value="1"/>
</dbReference>
<evidence type="ECO:0000313" key="3">
    <source>
        <dbReference type="EMBL" id="QBI01319.1"/>
    </source>
</evidence>
<feature type="domain" description="VOC" evidence="1">
    <location>
        <begin position="10"/>
        <end position="125"/>
    </location>
</feature>
<gene>
    <name evidence="3" type="ORF">EYF70_11035</name>
    <name evidence="2" type="ORF">GCM10007387_18700</name>
</gene>
<reference evidence="2" key="3">
    <citation type="submission" date="2022-12" db="EMBL/GenBank/DDBJ databases">
        <authorList>
            <person name="Sun Q."/>
            <person name="Kim S."/>
        </authorList>
    </citation>
    <scope>NUCLEOTIDE SEQUENCE</scope>
    <source>
        <strain evidence="2">KCTC 12343</strain>
    </source>
</reference>
<dbReference type="InterPro" id="IPR004360">
    <property type="entry name" value="Glyas_Fos-R_dOase_dom"/>
</dbReference>
<evidence type="ECO:0000313" key="4">
    <source>
        <dbReference type="Proteomes" id="UP000292307"/>
    </source>
</evidence>
<dbReference type="CDD" id="cd07246">
    <property type="entry name" value="VOC_like"/>
    <property type="match status" value="1"/>
</dbReference>
<dbReference type="RefSeq" id="WP_131145441.1">
    <property type="nucleotide sequence ID" value="NZ_BMWV01000003.1"/>
</dbReference>
<dbReference type="Gene3D" id="3.30.720.110">
    <property type="match status" value="1"/>
</dbReference>
<evidence type="ECO:0000259" key="1">
    <source>
        <dbReference type="PROSITE" id="PS51819"/>
    </source>
</evidence>
<accession>A0A411WXB6</accession>
<dbReference type="Proteomes" id="UP000292307">
    <property type="component" value="Chromosome"/>
</dbReference>
<dbReference type="PANTHER" id="PTHR34109:SF1">
    <property type="entry name" value="VOC DOMAIN-CONTAINING PROTEIN"/>
    <property type="match status" value="1"/>
</dbReference>
<dbReference type="EMBL" id="CP036401">
    <property type="protein sequence ID" value="QBI01319.1"/>
    <property type="molecule type" value="Genomic_DNA"/>
</dbReference>
<dbReference type="EMBL" id="BMWV01000003">
    <property type="protein sequence ID" value="GGY36625.1"/>
    <property type="molecule type" value="Genomic_DNA"/>
</dbReference>
<dbReference type="AlphaFoldDB" id="A0A411WXB6"/>
<dbReference type="Gene3D" id="3.30.720.120">
    <property type="match status" value="1"/>
</dbReference>
<protein>
    <submittedName>
        <fullName evidence="2">Extradiol dioxygenase</fullName>
    </submittedName>
    <submittedName>
        <fullName evidence="3">VOC family protein</fullName>
    </submittedName>
</protein>
<dbReference type="InterPro" id="IPR037523">
    <property type="entry name" value="VOC_core"/>
</dbReference>
<dbReference type="Pfam" id="PF00903">
    <property type="entry name" value="Glyoxalase"/>
    <property type="match status" value="1"/>
</dbReference>
<keyword evidence="2" id="KW-0223">Dioxygenase</keyword>
<evidence type="ECO:0000313" key="2">
    <source>
        <dbReference type="EMBL" id="GGY36625.1"/>
    </source>
</evidence>
<dbReference type="GO" id="GO:0051213">
    <property type="term" value="F:dioxygenase activity"/>
    <property type="evidence" value="ECO:0007669"/>
    <property type="project" value="UniProtKB-KW"/>
</dbReference>
<evidence type="ECO:0000313" key="5">
    <source>
        <dbReference type="Proteomes" id="UP000628442"/>
    </source>
</evidence>
<keyword evidence="2" id="KW-0560">Oxidoreductase</keyword>
<organism evidence="2 5">
    <name type="scientific">Pseudoduganella albidiflava</name>
    <dbReference type="NCBI Taxonomy" id="321983"/>
    <lineage>
        <taxon>Bacteria</taxon>
        <taxon>Pseudomonadati</taxon>
        <taxon>Pseudomonadota</taxon>
        <taxon>Betaproteobacteria</taxon>
        <taxon>Burkholderiales</taxon>
        <taxon>Oxalobacteraceae</taxon>
        <taxon>Telluria group</taxon>
        <taxon>Pseudoduganella</taxon>
    </lineage>
</organism>
<dbReference type="InterPro" id="IPR029068">
    <property type="entry name" value="Glyas_Bleomycin-R_OHBP_Dase"/>
</dbReference>
<dbReference type="OrthoDB" id="9795306at2"/>
<keyword evidence="4" id="KW-1185">Reference proteome</keyword>
<name>A0A411WXB6_9BURK</name>
<sequence>MTEYKPQGHSDLSPYLVVNGAAAAIDFMKTVFDAQELYRHPGENGSILHAEVRVGDTVVMLSDPNAGWESRPAHVHVYVPDVDATYAKALAAGAQPLQAPVRKEDPDKRGGVLDAGGTSWWISTRQA</sequence>
<proteinExistence type="predicted"/>
<reference evidence="3 4" key="2">
    <citation type="submission" date="2019-02" db="EMBL/GenBank/DDBJ databases">
        <title>Draft Genome Sequences of Six Type Strains of the Genus Massilia.</title>
        <authorList>
            <person name="Miess H."/>
            <person name="Frediansyhah A."/>
            <person name="Gross H."/>
        </authorList>
    </citation>
    <scope>NUCLEOTIDE SEQUENCE [LARGE SCALE GENOMIC DNA]</scope>
    <source>
        <strain evidence="3 4">DSM 17472</strain>
    </source>
</reference>
<dbReference type="PROSITE" id="PS51819">
    <property type="entry name" value="VOC"/>
    <property type="match status" value="1"/>
</dbReference>
<dbReference type="Proteomes" id="UP000628442">
    <property type="component" value="Unassembled WGS sequence"/>
</dbReference>